<accession>A0A371YLV5</accession>
<keyword evidence="1" id="KW-0732">Signal</keyword>
<feature type="domain" description="FilE C-terminal" evidence="2">
    <location>
        <begin position="246"/>
        <end position="411"/>
    </location>
</feature>
<evidence type="ECO:0000259" key="2">
    <source>
        <dbReference type="Pfam" id="PF22881"/>
    </source>
</evidence>
<dbReference type="EMBL" id="PYIX02000033">
    <property type="protein sequence ID" value="RFC82468.1"/>
    <property type="molecule type" value="Genomic_DNA"/>
</dbReference>
<comment type="caution">
    <text evidence="3">The sequence shown here is derived from an EMBL/GenBank/DDBJ whole genome shotgun (WGS) entry which is preliminary data.</text>
</comment>
<reference evidence="3 4" key="1">
    <citation type="submission" date="2018-08" db="EMBL/GenBank/DDBJ databases">
        <title>The draft genome of Acinetobacter sichuanensis strain WCHAc060041.</title>
        <authorList>
            <person name="Qin J."/>
            <person name="Feng Y."/>
            <person name="Zong Z."/>
        </authorList>
    </citation>
    <scope>NUCLEOTIDE SEQUENCE [LARGE SCALE GENOMIC DNA]</scope>
    <source>
        <strain evidence="3 4">WCHAc060041</strain>
    </source>
</reference>
<dbReference type="InterPro" id="IPR049782">
    <property type="entry name" value="FilE-like"/>
</dbReference>
<proteinExistence type="predicted"/>
<dbReference type="AlphaFoldDB" id="A0A371YLV5"/>
<name>A0A371YLV5_9GAMM</name>
<evidence type="ECO:0000256" key="1">
    <source>
        <dbReference type="SAM" id="SignalP"/>
    </source>
</evidence>
<feature type="chain" id="PRO_5016920327" evidence="1">
    <location>
        <begin position="31"/>
        <end position="411"/>
    </location>
</feature>
<evidence type="ECO:0000313" key="4">
    <source>
        <dbReference type="Proteomes" id="UP000240957"/>
    </source>
</evidence>
<evidence type="ECO:0000313" key="3">
    <source>
        <dbReference type="EMBL" id="RFC82468.1"/>
    </source>
</evidence>
<dbReference type="Pfam" id="PF22881">
    <property type="entry name" value="FilE_C"/>
    <property type="match status" value="1"/>
</dbReference>
<feature type="signal peptide" evidence="1">
    <location>
        <begin position="1"/>
        <end position="30"/>
    </location>
</feature>
<sequence length="411" mass="46411">MVMLLHKKRVSMMRLSFVFLAMSCISVTYAANFYTIIGPDGRPMVVQKPNESDKKEKVQLQPQVEHKPIASTQKEQAVSPSEKINVVKPEKPQQIESVPVAKLNNETVTTAKNVEVKREIKAEQKQTAAIQEVEKTVKPKQSDHVIPSNVSTSVTVQNQPVTQQQVETVPNNKTVSASNDNVNITEIDGVKYVNNEYLEDHEFNLEGKKRFYVMPETGAMAGGRFETVERQKGLSQSLLDKIRQPKHKEHKAIALATTYYRLPKDEVIQTLEQSCFSGKKIDKAKTISLKNQEVSFFPVVPIKENFAYEVVKLDKNIENILFSSYASSKKKPSYYWPLVVFLDEKGCVVEGVSGFKNDEQNESATQYSSLEGILKKPNSAYYLFMTPLSEAIDIQDRELTNQGQIKLSVIQ</sequence>
<dbReference type="InterPro" id="IPR055226">
    <property type="entry name" value="FilE_C"/>
</dbReference>
<organism evidence="3 4">
    <name type="scientific">Acinetobacter sichuanensis</name>
    <dbReference type="NCBI Taxonomy" id="2136183"/>
    <lineage>
        <taxon>Bacteria</taxon>
        <taxon>Pseudomonadati</taxon>
        <taxon>Pseudomonadota</taxon>
        <taxon>Gammaproteobacteria</taxon>
        <taxon>Moraxellales</taxon>
        <taxon>Moraxellaceae</taxon>
        <taxon>Acinetobacter</taxon>
    </lineage>
</organism>
<protein>
    <submittedName>
        <fullName evidence="3">Putative pilus assembly protein FilE</fullName>
    </submittedName>
</protein>
<dbReference type="NCBIfam" id="NF033645">
    <property type="entry name" value="pilus_FilE"/>
    <property type="match status" value="1"/>
</dbReference>
<dbReference type="OrthoDB" id="6711556at2"/>
<dbReference type="Proteomes" id="UP000240957">
    <property type="component" value="Unassembled WGS sequence"/>
</dbReference>
<gene>
    <name evidence="3" type="primary">filE</name>
    <name evidence="3" type="ORF">C9E89_016290</name>
</gene>